<evidence type="ECO:0000256" key="1">
    <source>
        <dbReference type="SAM" id="SignalP"/>
    </source>
</evidence>
<reference evidence="2 3" key="1">
    <citation type="journal article" date="2015" name="Genome Biol. Evol.">
        <title>Phylogenomic analyses indicate that early fungi evolved digesting cell walls of algal ancestors of land plants.</title>
        <authorList>
            <person name="Chang Y."/>
            <person name="Wang S."/>
            <person name="Sekimoto S."/>
            <person name="Aerts A.L."/>
            <person name="Choi C."/>
            <person name="Clum A."/>
            <person name="LaButti K.M."/>
            <person name="Lindquist E.A."/>
            <person name="Yee Ngan C."/>
            <person name="Ohm R.A."/>
            <person name="Salamov A.A."/>
            <person name="Grigoriev I.V."/>
            <person name="Spatafora J.W."/>
            <person name="Berbee M.L."/>
        </authorList>
    </citation>
    <scope>NUCLEOTIDE SEQUENCE [LARGE SCALE GENOMIC DNA]</scope>
    <source>
        <strain evidence="2 3">JEL478</strain>
    </source>
</reference>
<dbReference type="OrthoDB" id="10444280at2759"/>
<gene>
    <name evidence="2" type="ORF">M427DRAFT_259351</name>
</gene>
<accession>A0A139AKL8</accession>
<sequence length="195" mass="21173">MRASFAAALFALFAIARVFAAPINTTWASDQLRGYNLSAALGALENAPLTLSDALPFLRWATLDDAVDMAVSLSLSAQCKKIVAKRNEWIKVAVSCGALDVWDAFMTPLNATQLSNLSYVTHKYADPICSVQDDCRRSLQSFWKRSYAACGNETVLDNHATPAVVVGLLNRTVPGLTIPATLPDWASKSSFLLYI</sequence>
<protein>
    <recommendedName>
        <fullName evidence="4">Secreted protein</fullName>
    </recommendedName>
</protein>
<evidence type="ECO:0000313" key="2">
    <source>
        <dbReference type="EMBL" id="KXS17316.1"/>
    </source>
</evidence>
<dbReference type="Proteomes" id="UP000070544">
    <property type="component" value="Unassembled WGS sequence"/>
</dbReference>
<feature type="chain" id="PRO_5007296279" description="Secreted protein" evidence="1">
    <location>
        <begin position="21"/>
        <end position="195"/>
    </location>
</feature>
<name>A0A139AKL8_GONPJ</name>
<organism evidence="2 3">
    <name type="scientific">Gonapodya prolifera (strain JEL478)</name>
    <name type="common">Monoblepharis prolifera</name>
    <dbReference type="NCBI Taxonomy" id="1344416"/>
    <lineage>
        <taxon>Eukaryota</taxon>
        <taxon>Fungi</taxon>
        <taxon>Fungi incertae sedis</taxon>
        <taxon>Chytridiomycota</taxon>
        <taxon>Chytridiomycota incertae sedis</taxon>
        <taxon>Monoblepharidomycetes</taxon>
        <taxon>Monoblepharidales</taxon>
        <taxon>Gonapodyaceae</taxon>
        <taxon>Gonapodya</taxon>
    </lineage>
</organism>
<keyword evidence="3" id="KW-1185">Reference proteome</keyword>
<dbReference type="EMBL" id="KQ965747">
    <property type="protein sequence ID" value="KXS17316.1"/>
    <property type="molecule type" value="Genomic_DNA"/>
</dbReference>
<feature type="signal peptide" evidence="1">
    <location>
        <begin position="1"/>
        <end position="20"/>
    </location>
</feature>
<dbReference type="AlphaFoldDB" id="A0A139AKL8"/>
<keyword evidence="1" id="KW-0732">Signal</keyword>
<proteinExistence type="predicted"/>
<evidence type="ECO:0000313" key="3">
    <source>
        <dbReference type="Proteomes" id="UP000070544"/>
    </source>
</evidence>
<evidence type="ECO:0008006" key="4">
    <source>
        <dbReference type="Google" id="ProtNLM"/>
    </source>
</evidence>